<dbReference type="Pfam" id="PF14316">
    <property type="entry name" value="DUF4381"/>
    <property type="match status" value="1"/>
</dbReference>
<dbReference type="Proteomes" id="UP000626370">
    <property type="component" value="Unassembled WGS sequence"/>
</dbReference>
<evidence type="ECO:0000256" key="1">
    <source>
        <dbReference type="SAM" id="Phobius"/>
    </source>
</evidence>
<name>A0ABQ3IE81_9GAMM</name>
<evidence type="ECO:0000313" key="2">
    <source>
        <dbReference type="EMBL" id="GHE80350.1"/>
    </source>
</evidence>
<keyword evidence="1" id="KW-0812">Transmembrane</keyword>
<proteinExistence type="predicted"/>
<dbReference type="RefSeq" id="WP_189376555.1">
    <property type="nucleotide sequence ID" value="NZ_BNAH01000002.1"/>
</dbReference>
<feature type="transmembrane region" description="Helical" evidence="1">
    <location>
        <begin position="23"/>
        <end position="44"/>
    </location>
</feature>
<keyword evidence="1" id="KW-0472">Membrane</keyword>
<reference evidence="3" key="1">
    <citation type="journal article" date="2019" name="Int. J. Syst. Evol. Microbiol.">
        <title>The Global Catalogue of Microorganisms (GCM) 10K type strain sequencing project: providing services to taxonomists for standard genome sequencing and annotation.</title>
        <authorList>
            <consortium name="The Broad Institute Genomics Platform"/>
            <consortium name="The Broad Institute Genome Sequencing Center for Infectious Disease"/>
            <person name="Wu L."/>
            <person name="Ma J."/>
        </authorList>
    </citation>
    <scope>NUCLEOTIDE SEQUENCE [LARGE SCALE GENOMIC DNA]</scope>
    <source>
        <strain evidence="3">CGMCC 1.15922</strain>
    </source>
</reference>
<keyword evidence="3" id="KW-1185">Reference proteome</keyword>
<protein>
    <submittedName>
        <fullName evidence="2">Membrane protein</fullName>
    </submittedName>
</protein>
<gene>
    <name evidence="2" type="ORF">GCM10011501_05280</name>
</gene>
<keyword evidence="1" id="KW-1133">Transmembrane helix</keyword>
<accession>A0ABQ3IE81</accession>
<dbReference type="InterPro" id="IPR025489">
    <property type="entry name" value="DUF4381"/>
</dbReference>
<organism evidence="2 3">
    <name type="scientific">Thalassotalea profundi</name>
    <dbReference type="NCBI Taxonomy" id="2036687"/>
    <lineage>
        <taxon>Bacteria</taxon>
        <taxon>Pseudomonadati</taxon>
        <taxon>Pseudomonadota</taxon>
        <taxon>Gammaproteobacteria</taxon>
        <taxon>Alteromonadales</taxon>
        <taxon>Colwelliaceae</taxon>
        <taxon>Thalassotalea</taxon>
    </lineage>
</organism>
<comment type="caution">
    <text evidence="2">The sequence shown here is derived from an EMBL/GenBank/DDBJ whole genome shotgun (WGS) entry which is preliminary data.</text>
</comment>
<sequence length="159" mass="18594">MDPLAQLKDIHIPEAINNYPLAYGWWILLMITIVLIALAIHAVIRHRKVTKFQREAIKRLSLPIENNDEIIITLKWAAIQYFPRQTIAQFHGEQLIEFFLKHLPEKHHEKFKKLSQNGFDHRYHPSESSLDNDLLQAALLWLKHALPTKNNAKAEVSHD</sequence>
<evidence type="ECO:0000313" key="3">
    <source>
        <dbReference type="Proteomes" id="UP000626370"/>
    </source>
</evidence>
<dbReference type="EMBL" id="BNAH01000002">
    <property type="protein sequence ID" value="GHE80350.1"/>
    <property type="molecule type" value="Genomic_DNA"/>
</dbReference>